<feature type="transmembrane region" description="Helical" evidence="16">
    <location>
        <begin position="353"/>
        <end position="375"/>
    </location>
</feature>
<dbReference type="PROSITE" id="PS51711">
    <property type="entry name" value="G_FEOB"/>
    <property type="match status" value="1"/>
</dbReference>
<feature type="binding site" evidence="15">
    <location>
        <position position="25"/>
    </location>
    <ligand>
        <name>Mg(2+)</name>
        <dbReference type="ChEBI" id="CHEBI:18420"/>
        <label>2</label>
    </ligand>
</feature>
<feature type="transmembrane region" description="Helical" evidence="16">
    <location>
        <begin position="802"/>
        <end position="822"/>
    </location>
</feature>
<dbReference type="SUPFAM" id="SSF52540">
    <property type="entry name" value="P-loop containing nucleoside triphosphate hydrolases"/>
    <property type="match status" value="1"/>
</dbReference>
<dbReference type="GO" id="GO:0005525">
    <property type="term" value="F:GTP binding"/>
    <property type="evidence" value="ECO:0007669"/>
    <property type="project" value="UniProtKB-KW"/>
</dbReference>
<feature type="transmembrane region" description="Helical" evidence="16">
    <location>
        <begin position="462"/>
        <end position="485"/>
    </location>
</feature>
<dbReference type="NCBIfam" id="TIGR00437">
    <property type="entry name" value="feoB"/>
    <property type="match status" value="1"/>
</dbReference>
<evidence type="ECO:0000256" key="6">
    <source>
        <dbReference type="ARBA" id="ARBA00022741"/>
    </source>
</evidence>
<evidence type="ECO:0000256" key="7">
    <source>
        <dbReference type="ARBA" id="ARBA00022989"/>
    </source>
</evidence>
<keyword evidence="5 16" id="KW-0812">Transmembrane</keyword>
<evidence type="ECO:0000313" key="18">
    <source>
        <dbReference type="EMBL" id="NIZ69630.1"/>
    </source>
</evidence>
<dbReference type="PANTHER" id="PTHR43185">
    <property type="entry name" value="FERROUS IRON TRANSPORT PROTEIN B"/>
    <property type="match status" value="1"/>
</dbReference>
<dbReference type="Pfam" id="PF07664">
    <property type="entry name" value="FeoB_C"/>
    <property type="match status" value="1"/>
</dbReference>
<evidence type="ECO:0000256" key="14">
    <source>
        <dbReference type="PIRSR" id="PIRSR603373-1"/>
    </source>
</evidence>
<keyword evidence="15" id="KW-0479">Metal-binding</keyword>
<dbReference type="Gene3D" id="3.40.50.300">
    <property type="entry name" value="P-loop containing nucleotide triphosphate hydrolases"/>
    <property type="match status" value="1"/>
</dbReference>
<dbReference type="Pfam" id="PF02421">
    <property type="entry name" value="FeoB_N"/>
    <property type="match status" value="1"/>
</dbReference>
<dbReference type="EMBL" id="JAATLM010000001">
    <property type="protein sequence ID" value="NIZ69630.1"/>
    <property type="molecule type" value="Genomic_DNA"/>
</dbReference>
<dbReference type="InterPro" id="IPR027417">
    <property type="entry name" value="P-loop_NTPase"/>
</dbReference>
<dbReference type="GO" id="GO:0015093">
    <property type="term" value="F:ferrous iron transmembrane transporter activity"/>
    <property type="evidence" value="ECO:0007669"/>
    <property type="project" value="UniProtKB-UniRule"/>
</dbReference>
<dbReference type="RefSeq" id="WP_167695715.1">
    <property type="nucleotide sequence ID" value="NZ_CP118181.1"/>
</dbReference>
<dbReference type="Gene3D" id="1.10.287.1770">
    <property type="match status" value="1"/>
</dbReference>
<keyword evidence="11 16" id="KW-0472">Membrane</keyword>
<sequence>MNKEYQYRALLVGNPNCGKSAIFNALTGSHQRLGNWAGVTVEMKEGIFTYEGKSYQVVDLPGIYSVNAESEDEEVACQALFSLDYDLIINVLDASNLERNLYLTTQLIEMRKPMIFVLNMIDVAQDLGIFVDVDLLSEQLASHLESHISKGEISVSHLKEHDLDLEDLVSGLKQYHIDDDLVATYIDGHLADHPSGKIDGRLLEQHLGAPLLAMSAVQKGSGEKLREVIANSLESRKISAMTIPYAPILEEEIARLQVNVGKTAEALRISRRYVAIKLLEGDHIVLKEALSQGEVTREVLELKRNVIKENLRMTARTAIIEGRYGVVHGIIERVTRLPNKEKRTRTDKIDDVVLHRFLGIPIFMAMMYLLFWFVMKVGAAFQDFFDIAFGTIFVEIPDLVMSRLGVPDWLIALLAHGVGAGLQAVSTFVPIVFVMFLGISLLEDLGYMARAAFLMDKSLRKIGLPGKAFVPLIVGFGCTVPAMMATRTLSSKRDRMITMFMAPMMSCSARLPVYALFGAIFFPEQSALMIFSLYIIGIIIALLIGLVLHRSLPFNKHEQYFVMELPPYHRPQIRLLLKHTWMRTKGFVFKAGKYLVIAVTIIGVFNTINLRGEIVEDPNDSITAFLGKAVTPVFMPFGVEQENWPASVGLLTGIVAKEAVIGTISAIYSHNEFLQKDEEGDAEEDASVWQTLVGGLSEAVVTTWENILGIFSLELLSADSGEDEDSEARLTRNLLSAFNLGKWQVYAYLLFVLIYVPCVAVIATAYRELGSLLGMIMITYLTVLAWAVAVLFYQVVIGGSMLWMSVSLVILAGLVAFFFFLGSKLLEKYIVK</sequence>
<feature type="transmembrane region" description="Helical" evidence="16">
    <location>
        <begin position="745"/>
        <end position="766"/>
    </location>
</feature>
<comment type="similarity">
    <text evidence="16">Belongs to the TRAFAC class TrmE-Era-EngA-EngB-Septin-like GTPase superfamily. FeoB GTPase (TC 9.A.8) family.</text>
</comment>
<evidence type="ECO:0000256" key="2">
    <source>
        <dbReference type="ARBA" id="ARBA00022448"/>
    </source>
</evidence>
<evidence type="ECO:0000256" key="9">
    <source>
        <dbReference type="ARBA" id="ARBA00023065"/>
    </source>
</evidence>
<dbReference type="CDD" id="cd01879">
    <property type="entry name" value="FeoB"/>
    <property type="match status" value="1"/>
</dbReference>
<keyword evidence="4 16" id="KW-0410">Iron transport</keyword>
<keyword evidence="6 14" id="KW-0547">Nucleotide-binding</keyword>
<evidence type="ECO:0000256" key="13">
    <source>
        <dbReference type="NCBIfam" id="TIGR00437"/>
    </source>
</evidence>
<comment type="caution">
    <text evidence="18">The sequence shown here is derived from an EMBL/GenBank/DDBJ whole genome shotgun (WGS) entry which is preliminary data.</text>
</comment>
<feature type="domain" description="FeoB-type G" evidence="17">
    <location>
        <begin position="6"/>
        <end position="168"/>
    </location>
</feature>
<evidence type="ECO:0000256" key="4">
    <source>
        <dbReference type="ARBA" id="ARBA00022496"/>
    </source>
</evidence>
<comment type="function">
    <text evidence="16">Probable transporter of a GTP-driven Fe(2+) uptake system.</text>
</comment>
<evidence type="ECO:0000256" key="5">
    <source>
        <dbReference type="ARBA" id="ARBA00022692"/>
    </source>
</evidence>
<evidence type="ECO:0000259" key="17">
    <source>
        <dbReference type="PROSITE" id="PS51711"/>
    </source>
</evidence>
<dbReference type="AlphaFoldDB" id="A0A968GJ49"/>
<feature type="binding site" evidence="15">
    <location>
        <position position="28"/>
    </location>
    <ligand>
        <name>Mg(2+)</name>
        <dbReference type="ChEBI" id="CHEBI:18420"/>
        <label>2</label>
    </ligand>
</feature>
<evidence type="ECO:0000313" key="19">
    <source>
        <dbReference type="Proteomes" id="UP000778951"/>
    </source>
</evidence>
<evidence type="ECO:0000256" key="15">
    <source>
        <dbReference type="PIRSR" id="PIRSR603373-2"/>
    </source>
</evidence>
<dbReference type="PANTHER" id="PTHR43185:SF1">
    <property type="entry name" value="FE(2+) TRANSPORTER FEOB"/>
    <property type="match status" value="1"/>
</dbReference>
<accession>A0A968GJ49</accession>
<dbReference type="InterPro" id="IPR011640">
    <property type="entry name" value="Fe2_transport_prot_B_C"/>
</dbReference>
<evidence type="ECO:0000256" key="3">
    <source>
        <dbReference type="ARBA" id="ARBA00022475"/>
    </source>
</evidence>
<keyword evidence="7 16" id="KW-1133">Transmembrane helix</keyword>
<dbReference type="GO" id="GO:0046872">
    <property type="term" value="F:metal ion binding"/>
    <property type="evidence" value="ECO:0007669"/>
    <property type="project" value="UniProtKB-KW"/>
</dbReference>
<organism evidence="18 19">
    <name type="scientific">Entomospira culicis</name>
    <dbReference type="NCBI Taxonomy" id="2719989"/>
    <lineage>
        <taxon>Bacteria</taxon>
        <taxon>Pseudomonadati</taxon>
        <taxon>Spirochaetota</taxon>
        <taxon>Spirochaetia</taxon>
        <taxon>Spirochaetales</taxon>
        <taxon>Spirochaetaceae</taxon>
        <taxon>Entomospira</taxon>
    </lineage>
</organism>
<dbReference type="GO" id="GO:0005886">
    <property type="term" value="C:plasma membrane"/>
    <property type="evidence" value="ECO:0007669"/>
    <property type="project" value="UniProtKB-SubCell"/>
</dbReference>
<dbReference type="InterPro" id="IPR030389">
    <property type="entry name" value="G_FEOB_dom"/>
</dbReference>
<dbReference type="Pfam" id="PF07670">
    <property type="entry name" value="Gate"/>
    <property type="match status" value="2"/>
</dbReference>
<protein>
    <recommendedName>
        <fullName evidence="12 13">Ferrous iron transport protein B</fullName>
    </recommendedName>
</protein>
<dbReference type="PRINTS" id="PR00326">
    <property type="entry name" value="GTP1OBG"/>
</dbReference>
<keyword evidence="9" id="KW-0406">Ion transport</keyword>
<dbReference type="Pfam" id="PF17910">
    <property type="entry name" value="FeoB_Cyto"/>
    <property type="match status" value="1"/>
</dbReference>
<keyword evidence="15" id="KW-0460">Magnesium</keyword>
<evidence type="ECO:0000256" key="16">
    <source>
        <dbReference type="RuleBase" id="RU362098"/>
    </source>
</evidence>
<keyword evidence="2 16" id="KW-0813">Transport</keyword>
<name>A0A968GJ49_9SPIO</name>
<evidence type="ECO:0000256" key="8">
    <source>
        <dbReference type="ARBA" id="ARBA00023004"/>
    </source>
</evidence>
<dbReference type="Proteomes" id="UP000778951">
    <property type="component" value="Unassembled WGS sequence"/>
</dbReference>
<feature type="transmembrane region" description="Helical" evidence="16">
    <location>
        <begin position="418"/>
        <end position="442"/>
    </location>
</feature>
<dbReference type="InterPro" id="IPR006073">
    <property type="entry name" value="GTP-bd"/>
</dbReference>
<comment type="subcellular location">
    <subcellularLocation>
        <location evidence="16">Cell inner membrane</location>
        <topology evidence="16">Multi-pass membrane protein</topology>
    </subcellularLocation>
    <subcellularLocation>
        <location evidence="1">Cell membrane</location>
        <topology evidence="1">Multi-pass membrane protein</topology>
    </subcellularLocation>
</comment>
<evidence type="ECO:0000256" key="12">
    <source>
        <dbReference type="ARBA" id="ARBA00031200"/>
    </source>
</evidence>
<feature type="binding site" evidence="14">
    <location>
        <begin position="38"/>
        <end position="42"/>
    </location>
    <ligand>
        <name>GTP</name>
        <dbReference type="ChEBI" id="CHEBI:37565"/>
        <label>1</label>
    </ligand>
</feature>
<dbReference type="InterPro" id="IPR011642">
    <property type="entry name" value="Gate_dom"/>
</dbReference>
<keyword evidence="8 16" id="KW-0408">Iron</keyword>
<dbReference type="InterPro" id="IPR050860">
    <property type="entry name" value="FeoB_GTPase"/>
</dbReference>
<dbReference type="InterPro" id="IPR041069">
    <property type="entry name" value="FeoB_Cyto"/>
</dbReference>
<evidence type="ECO:0000256" key="11">
    <source>
        <dbReference type="ARBA" id="ARBA00023136"/>
    </source>
</evidence>
<feature type="binding site" evidence="14">
    <location>
        <begin position="13"/>
        <end position="20"/>
    </location>
    <ligand>
        <name>GTP</name>
        <dbReference type="ChEBI" id="CHEBI:37565"/>
        <label>1</label>
    </ligand>
</feature>
<feature type="transmembrane region" description="Helical" evidence="16">
    <location>
        <begin position="497"/>
        <end position="522"/>
    </location>
</feature>
<keyword evidence="10 14" id="KW-0342">GTP-binding</keyword>
<feature type="binding site" evidence="15">
    <location>
        <position position="27"/>
    </location>
    <ligand>
        <name>Mg(2+)</name>
        <dbReference type="ChEBI" id="CHEBI:18420"/>
        <label>2</label>
    </ligand>
</feature>
<feature type="binding site" evidence="14">
    <location>
        <begin position="119"/>
        <end position="122"/>
    </location>
    <ligand>
        <name>GTP</name>
        <dbReference type="ChEBI" id="CHEBI:37565"/>
        <label>1</label>
    </ligand>
</feature>
<feature type="binding site" evidence="15">
    <location>
        <position position="24"/>
    </location>
    <ligand>
        <name>Mg(2+)</name>
        <dbReference type="ChEBI" id="CHEBI:18420"/>
        <label>2</label>
    </ligand>
</feature>
<feature type="binding site" evidence="14">
    <location>
        <begin position="59"/>
        <end position="62"/>
    </location>
    <ligand>
        <name>GTP</name>
        <dbReference type="ChEBI" id="CHEBI:37565"/>
        <label>1</label>
    </ligand>
</feature>
<feature type="transmembrane region" description="Helical" evidence="16">
    <location>
        <begin position="528"/>
        <end position="548"/>
    </location>
</feature>
<dbReference type="InterPro" id="IPR003373">
    <property type="entry name" value="Fe2_transport_prot-B"/>
</dbReference>
<keyword evidence="3" id="KW-1003">Cell membrane</keyword>
<dbReference type="NCBIfam" id="TIGR00231">
    <property type="entry name" value="small_GTP"/>
    <property type="match status" value="1"/>
</dbReference>
<proteinExistence type="inferred from homology"/>
<feature type="transmembrane region" description="Helical" evidence="16">
    <location>
        <begin position="773"/>
        <end position="796"/>
    </location>
</feature>
<evidence type="ECO:0000256" key="10">
    <source>
        <dbReference type="ARBA" id="ARBA00023134"/>
    </source>
</evidence>
<dbReference type="InterPro" id="IPR005225">
    <property type="entry name" value="Small_GTP-bd"/>
</dbReference>
<evidence type="ECO:0000256" key="1">
    <source>
        <dbReference type="ARBA" id="ARBA00004651"/>
    </source>
</evidence>
<gene>
    <name evidence="18" type="primary">feoB</name>
    <name evidence="18" type="ORF">HCT48_05300</name>
</gene>
<reference evidence="18" key="1">
    <citation type="submission" date="2020-03" db="EMBL/GenBank/DDBJ databases">
        <title>Spirochaetal bacteria isolated from arthropods constitute a novel genus Entomospira genus novum within the order Spirochaetales.</title>
        <authorList>
            <person name="Grana-Miraglia L."/>
            <person name="Sikutova S."/>
            <person name="Fingerle V."/>
            <person name="Sing A."/>
            <person name="Castillo-Ramirez S."/>
            <person name="Margos G."/>
            <person name="Rudolf I."/>
        </authorList>
    </citation>
    <scope>NUCLEOTIDE SEQUENCE</scope>
    <source>
        <strain evidence="18">BR149</strain>
    </source>
</reference>
<keyword evidence="19" id="KW-1185">Reference proteome</keyword>